<proteinExistence type="predicted"/>
<dbReference type="OrthoDB" id="6515644at2759"/>
<dbReference type="Proteomes" id="UP000499080">
    <property type="component" value="Unassembled WGS sequence"/>
</dbReference>
<comment type="caution">
    <text evidence="2">The sequence shown here is derived from an EMBL/GenBank/DDBJ whole genome shotgun (WGS) entry which is preliminary data.</text>
</comment>
<name>A0A4Y2JYA6_ARAVE</name>
<feature type="domain" description="PiggyBac transposable element-derived protein" evidence="1">
    <location>
        <begin position="2"/>
        <end position="117"/>
    </location>
</feature>
<evidence type="ECO:0000259" key="1">
    <source>
        <dbReference type="Pfam" id="PF13843"/>
    </source>
</evidence>
<gene>
    <name evidence="2" type="ORF">AVEN_255074_1</name>
</gene>
<organism evidence="2 3">
    <name type="scientific">Araneus ventricosus</name>
    <name type="common">Orbweaver spider</name>
    <name type="synonym">Epeira ventricosa</name>
    <dbReference type="NCBI Taxonomy" id="182803"/>
    <lineage>
        <taxon>Eukaryota</taxon>
        <taxon>Metazoa</taxon>
        <taxon>Ecdysozoa</taxon>
        <taxon>Arthropoda</taxon>
        <taxon>Chelicerata</taxon>
        <taxon>Arachnida</taxon>
        <taxon>Araneae</taxon>
        <taxon>Araneomorphae</taxon>
        <taxon>Entelegynae</taxon>
        <taxon>Araneoidea</taxon>
        <taxon>Araneidae</taxon>
        <taxon>Araneus</taxon>
    </lineage>
</organism>
<dbReference type="InterPro" id="IPR029526">
    <property type="entry name" value="PGBD"/>
</dbReference>
<dbReference type="Pfam" id="PF13843">
    <property type="entry name" value="DDE_Tnp_1_7"/>
    <property type="match status" value="1"/>
</dbReference>
<reference evidence="2 3" key="1">
    <citation type="journal article" date="2019" name="Sci. Rep.">
        <title>Orb-weaving spider Araneus ventricosus genome elucidates the spidroin gene catalogue.</title>
        <authorList>
            <person name="Kono N."/>
            <person name="Nakamura H."/>
            <person name="Ohtoshi R."/>
            <person name="Moran D.A.P."/>
            <person name="Shinohara A."/>
            <person name="Yoshida Y."/>
            <person name="Fujiwara M."/>
            <person name="Mori M."/>
            <person name="Tomita M."/>
            <person name="Arakawa K."/>
        </authorList>
    </citation>
    <scope>NUCLEOTIDE SEQUENCE [LARGE SCALE GENOMIC DNA]</scope>
</reference>
<sequence length="128" mass="15077">MLEIIVKCTNKYNSTVSNLFSRESDARLTDNIESKALIGLLLLAGVLRSNRHILEELWSTDGMGIEMLRTVMSLKRFQFLLRCCRFDDKETRNERRNTDKLAPIRESFEKFVEKYNSNLFRGTKCYDR</sequence>
<evidence type="ECO:0000313" key="2">
    <source>
        <dbReference type="EMBL" id="GBM95363.1"/>
    </source>
</evidence>
<dbReference type="PANTHER" id="PTHR46599:SF3">
    <property type="entry name" value="PIGGYBAC TRANSPOSABLE ELEMENT-DERIVED PROTEIN 4"/>
    <property type="match status" value="1"/>
</dbReference>
<accession>A0A4Y2JYA6</accession>
<dbReference type="AlphaFoldDB" id="A0A4Y2JYA6"/>
<dbReference type="PANTHER" id="PTHR46599">
    <property type="entry name" value="PIGGYBAC TRANSPOSABLE ELEMENT-DERIVED PROTEIN 4"/>
    <property type="match status" value="1"/>
</dbReference>
<protein>
    <recommendedName>
        <fullName evidence="1">PiggyBac transposable element-derived protein domain-containing protein</fullName>
    </recommendedName>
</protein>
<dbReference type="EMBL" id="BGPR01004051">
    <property type="protein sequence ID" value="GBM95363.1"/>
    <property type="molecule type" value="Genomic_DNA"/>
</dbReference>
<evidence type="ECO:0000313" key="3">
    <source>
        <dbReference type="Proteomes" id="UP000499080"/>
    </source>
</evidence>
<keyword evidence="3" id="KW-1185">Reference proteome</keyword>